<protein>
    <recommendedName>
        <fullName evidence="4 10">2-isopropylmalate synthase</fullName>
        <ecNumber evidence="4 10">2.3.3.13</ecNumber>
    </recommendedName>
    <alternativeName>
        <fullName evidence="10">Alpha-IPM synthase</fullName>
    </alternativeName>
    <alternativeName>
        <fullName evidence="10">Alpha-isopropylmalate synthase</fullName>
    </alternativeName>
</protein>
<feature type="binding site" evidence="10">
    <location>
        <position position="286"/>
    </location>
    <ligand>
        <name>Mg(2+)</name>
        <dbReference type="ChEBI" id="CHEBI:18420"/>
    </ligand>
</feature>
<dbReference type="GO" id="GO:0003985">
    <property type="term" value="F:acetyl-CoA C-acetyltransferase activity"/>
    <property type="evidence" value="ECO:0007669"/>
    <property type="project" value="UniProtKB-UniRule"/>
</dbReference>
<keyword evidence="10" id="KW-0460">Magnesium</keyword>
<feature type="domain" description="Pyruvate carboxyltransferase" evidence="11">
    <location>
        <begin position="36"/>
        <end position="311"/>
    </location>
</feature>
<dbReference type="PANTHER" id="PTHR46911:SF1">
    <property type="entry name" value="2-ISOPROPYLMALATE SYNTHASE"/>
    <property type="match status" value="1"/>
</dbReference>
<dbReference type="PANTHER" id="PTHR46911">
    <property type="match status" value="1"/>
</dbReference>
<keyword evidence="6 10" id="KW-0028">Amino-acid biosynthesis</keyword>
<dbReference type="SMART" id="SM00917">
    <property type="entry name" value="LeuA_dimer"/>
    <property type="match status" value="1"/>
</dbReference>
<evidence type="ECO:0000256" key="2">
    <source>
        <dbReference type="ARBA" id="ARBA00004689"/>
    </source>
</evidence>
<comment type="function">
    <text evidence="10">Catalyzes the condensation of the acetyl group of acetyl-CoA with 3-methyl-2-oxobutanoate (2-ketoisovalerate) to form 3-carboxy-3-hydroxy-4-methylpentanoate (2-isopropylmalate).</text>
</comment>
<dbReference type="PATRIC" id="fig|1618669.3.peg.280"/>
<accession>A0A0G1YQW5</accession>
<evidence type="ECO:0000256" key="7">
    <source>
        <dbReference type="ARBA" id="ARBA00022679"/>
    </source>
</evidence>
<evidence type="ECO:0000256" key="3">
    <source>
        <dbReference type="ARBA" id="ARBA00009767"/>
    </source>
</evidence>
<proteinExistence type="inferred from homology"/>
<dbReference type="Pfam" id="PF08502">
    <property type="entry name" value="LeuA_dimer"/>
    <property type="match status" value="1"/>
</dbReference>
<dbReference type="InterPro" id="IPR013709">
    <property type="entry name" value="2-isopropylmalate_synth_dimer"/>
</dbReference>
<feature type="region of interest" description="Regulatory domain" evidence="10">
    <location>
        <begin position="445"/>
        <end position="581"/>
    </location>
</feature>
<comment type="pathway">
    <text evidence="2 10">Amino-acid biosynthesis; L-leucine biosynthesis; L-leucine from 3-methyl-2-oxobutanoate: step 1/4.</text>
</comment>
<dbReference type="InterPro" id="IPR005668">
    <property type="entry name" value="IPM_Synthase"/>
</dbReference>
<evidence type="ECO:0000256" key="5">
    <source>
        <dbReference type="ARBA" id="ARBA00022430"/>
    </source>
</evidence>
<comment type="caution">
    <text evidence="12">The sequence shown here is derived from an EMBL/GenBank/DDBJ whole genome shotgun (WGS) entry which is preliminary data.</text>
</comment>
<comment type="subcellular location">
    <subcellularLocation>
        <location evidence="10">Cytoplasm</location>
    </subcellularLocation>
</comment>
<dbReference type="InterPro" id="IPR039371">
    <property type="entry name" value="LeuA_N_DRE-TIM"/>
</dbReference>
<sequence>MSTSIDMKNSAKKYRPFPPVGLKDRTWPDKTITKAPRWCSVDLRDGNQALVTPMNLEQKLRMFQLLLDVGFKEIEVGFPSASKVEFDFVRTLIERKLIPDDVTIQVLTQAREHLIEATCKSLVGAKRAVVHMYNSTSELQRRVVFRMDRDEVRNLAVTGTALVKKYCEKYLKDTDVMYEYSPESFMGTELDFSVEVCDAVVKEWRPSKGERVIINLPNTVEMASPNVFADQVEWFIRNFKSRKQAIISVHCHNDRGGAVATTEFSVMAGAERVEGTLFGNGERTGNVDIVTLALNLHTHGIDPKLDMHDIDHCIEVYEECTDLPVHPRHPYAGELVFTAFSGSHQDAINKGFQAMQSSKNPLWEVPYIPMDPQDVGRTYKTVVRINSQSGKGGVAHILRSEFGFQLPKAMHPEIGRIVQAIGDKTGQEVLPPMIKKAFENEYVNRDSPFALEEFQIAEHSGGRSRDSDKTTITANVVVSGKKQILTGEGNGPIDAFSKALKSAGVSEYTFLSYEEHALGKGEDARAVAYIQIADDENRSFFGVGIDPNIAGASLKALVSALNRSARYAPPETKKKPRKSGK</sequence>
<dbReference type="InterPro" id="IPR054692">
    <property type="entry name" value="LeuA-like_post-cat"/>
</dbReference>
<evidence type="ECO:0000256" key="1">
    <source>
        <dbReference type="ARBA" id="ARBA00000064"/>
    </source>
</evidence>
<evidence type="ECO:0000259" key="11">
    <source>
        <dbReference type="PROSITE" id="PS50991"/>
    </source>
</evidence>
<dbReference type="GO" id="GO:0000287">
    <property type="term" value="F:magnesium ion binding"/>
    <property type="evidence" value="ECO:0007669"/>
    <property type="project" value="UniProtKB-UniRule"/>
</dbReference>
<keyword evidence="8 10" id="KW-0479">Metal-binding</keyword>
<dbReference type="GO" id="GO:0005737">
    <property type="term" value="C:cytoplasm"/>
    <property type="evidence" value="ECO:0007669"/>
    <property type="project" value="UniProtKB-SubCell"/>
</dbReference>
<dbReference type="Pfam" id="PF00682">
    <property type="entry name" value="HMGL-like"/>
    <property type="match status" value="1"/>
</dbReference>
<comment type="catalytic activity">
    <reaction evidence="1 10">
        <text>3-methyl-2-oxobutanoate + acetyl-CoA + H2O = (2S)-2-isopropylmalate + CoA + H(+)</text>
        <dbReference type="Rhea" id="RHEA:21524"/>
        <dbReference type="ChEBI" id="CHEBI:1178"/>
        <dbReference type="ChEBI" id="CHEBI:11851"/>
        <dbReference type="ChEBI" id="CHEBI:15377"/>
        <dbReference type="ChEBI" id="CHEBI:15378"/>
        <dbReference type="ChEBI" id="CHEBI:57287"/>
        <dbReference type="ChEBI" id="CHEBI:57288"/>
        <dbReference type="EC" id="2.3.3.13"/>
    </reaction>
</comment>
<dbReference type="AlphaFoldDB" id="A0A0G1YQW5"/>
<dbReference type="UniPathway" id="UPA00048">
    <property type="reaction ID" value="UER00070"/>
</dbReference>
<comment type="similarity">
    <text evidence="3 10">Belongs to the alpha-IPM synthase/homocitrate synthase family. LeuA type 2 subfamily.</text>
</comment>
<dbReference type="SUPFAM" id="SSF89000">
    <property type="entry name" value="post-HMGL domain-like"/>
    <property type="match status" value="1"/>
</dbReference>
<evidence type="ECO:0000256" key="6">
    <source>
        <dbReference type="ARBA" id="ARBA00022605"/>
    </source>
</evidence>
<gene>
    <name evidence="10" type="primary">leuA</name>
    <name evidence="12" type="ORF">UY44_C0007G0011</name>
</gene>
<evidence type="ECO:0000256" key="10">
    <source>
        <dbReference type="HAMAP-Rule" id="MF_00572"/>
    </source>
</evidence>
<evidence type="ECO:0000313" key="13">
    <source>
        <dbReference type="Proteomes" id="UP000033965"/>
    </source>
</evidence>
<dbReference type="InterPro" id="IPR000891">
    <property type="entry name" value="PYR_CT"/>
</dbReference>
<feature type="binding site" evidence="10">
    <location>
        <position position="252"/>
    </location>
    <ligand>
        <name>Mg(2+)</name>
        <dbReference type="ChEBI" id="CHEBI:18420"/>
    </ligand>
</feature>
<dbReference type="Gene3D" id="3.30.160.270">
    <property type="match status" value="1"/>
</dbReference>
<keyword evidence="10" id="KW-0963">Cytoplasm</keyword>
<dbReference type="InterPro" id="IPR036230">
    <property type="entry name" value="LeuA_allosteric_dom_sf"/>
</dbReference>
<dbReference type="SUPFAM" id="SSF110921">
    <property type="entry name" value="2-isopropylmalate synthase LeuA, allosteric (dimerisation) domain"/>
    <property type="match status" value="1"/>
</dbReference>
<dbReference type="InterPro" id="IPR002034">
    <property type="entry name" value="AIPM/Hcit_synth_CS"/>
</dbReference>
<feature type="binding site" evidence="10">
    <location>
        <position position="45"/>
    </location>
    <ligand>
        <name>Mg(2+)</name>
        <dbReference type="ChEBI" id="CHEBI:18420"/>
    </ligand>
</feature>
<evidence type="ECO:0000256" key="8">
    <source>
        <dbReference type="ARBA" id="ARBA00022723"/>
    </source>
</evidence>
<comment type="cofactor">
    <cofactor evidence="10">
        <name>Mg(2+)</name>
        <dbReference type="ChEBI" id="CHEBI:18420"/>
    </cofactor>
</comment>
<dbReference type="PROSITE" id="PS50991">
    <property type="entry name" value="PYR_CT"/>
    <property type="match status" value="1"/>
</dbReference>
<dbReference type="EMBL" id="LCPZ01000007">
    <property type="protein sequence ID" value="KKW08749.1"/>
    <property type="molecule type" value="Genomic_DNA"/>
</dbReference>
<dbReference type="SUPFAM" id="SSF51569">
    <property type="entry name" value="Aldolase"/>
    <property type="match status" value="1"/>
</dbReference>
<evidence type="ECO:0000313" key="12">
    <source>
        <dbReference type="EMBL" id="KKW08749.1"/>
    </source>
</evidence>
<dbReference type="PROSITE" id="PS00816">
    <property type="entry name" value="AIPM_HOMOCIT_SYNTH_2"/>
    <property type="match status" value="1"/>
</dbReference>
<feature type="binding site" evidence="10">
    <location>
        <position position="250"/>
    </location>
    <ligand>
        <name>Mg(2+)</name>
        <dbReference type="ChEBI" id="CHEBI:18420"/>
    </ligand>
</feature>
<dbReference type="NCBIfam" id="TIGR00970">
    <property type="entry name" value="leuA_yeast"/>
    <property type="match status" value="1"/>
</dbReference>
<dbReference type="InterPro" id="IPR013785">
    <property type="entry name" value="Aldolase_TIM"/>
</dbReference>
<dbReference type="GO" id="GO:0003852">
    <property type="term" value="F:2-isopropylmalate synthase activity"/>
    <property type="evidence" value="ECO:0007669"/>
    <property type="project" value="UniProtKB-UniRule"/>
</dbReference>
<dbReference type="PROSITE" id="PS00815">
    <property type="entry name" value="AIPM_HOMOCIT_SYNTH_1"/>
    <property type="match status" value="1"/>
</dbReference>
<keyword evidence="7 10" id="KW-0808">Transferase</keyword>
<dbReference type="Proteomes" id="UP000033965">
    <property type="component" value="Unassembled WGS sequence"/>
</dbReference>
<dbReference type="Gene3D" id="3.20.20.70">
    <property type="entry name" value="Aldolase class I"/>
    <property type="match status" value="1"/>
</dbReference>
<dbReference type="EC" id="2.3.3.13" evidence="4 10"/>
<evidence type="ECO:0000256" key="9">
    <source>
        <dbReference type="ARBA" id="ARBA00023304"/>
    </source>
</evidence>
<dbReference type="HAMAP" id="MF_00572">
    <property type="entry name" value="LeuA_type2"/>
    <property type="match status" value="1"/>
</dbReference>
<dbReference type="NCBIfam" id="NF002991">
    <property type="entry name" value="PRK03739.1"/>
    <property type="match status" value="1"/>
</dbReference>
<name>A0A0G1YQW5_9BACT</name>
<reference evidence="12 13" key="1">
    <citation type="journal article" date="2015" name="Nature">
        <title>rRNA introns, odd ribosomes, and small enigmatic genomes across a large radiation of phyla.</title>
        <authorList>
            <person name="Brown C.T."/>
            <person name="Hug L.A."/>
            <person name="Thomas B.C."/>
            <person name="Sharon I."/>
            <person name="Castelle C.J."/>
            <person name="Singh A."/>
            <person name="Wilkins M.J."/>
            <person name="Williams K.H."/>
            <person name="Banfield J.F."/>
        </authorList>
    </citation>
    <scope>NUCLEOTIDE SEQUENCE [LARGE SCALE GENOMIC DNA]</scope>
</reference>
<comment type="subunit">
    <text evidence="10">Homodimer.</text>
</comment>
<organism evidence="12 13">
    <name type="scientific">Candidatus Kaiserbacteria bacterium GW2011_GWA2_49_19</name>
    <dbReference type="NCBI Taxonomy" id="1618669"/>
    <lineage>
        <taxon>Bacteria</taxon>
        <taxon>Candidatus Kaiseribacteriota</taxon>
    </lineage>
</organism>
<evidence type="ECO:0000256" key="4">
    <source>
        <dbReference type="ARBA" id="ARBA00012973"/>
    </source>
</evidence>
<keyword evidence="5 10" id="KW-0432">Leucine biosynthesis</keyword>
<dbReference type="CDD" id="cd07942">
    <property type="entry name" value="DRE_TIM_LeuA"/>
    <property type="match status" value="1"/>
</dbReference>
<dbReference type="Pfam" id="PF22615">
    <property type="entry name" value="IPMS_D2"/>
    <property type="match status" value="1"/>
</dbReference>
<keyword evidence="9 10" id="KW-0100">Branched-chain amino acid biosynthesis</keyword>
<dbReference type="GO" id="GO:0009098">
    <property type="term" value="P:L-leucine biosynthetic process"/>
    <property type="evidence" value="ECO:0007669"/>
    <property type="project" value="UniProtKB-UniRule"/>
</dbReference>